<sequence>MSDEVTGSSPNICLYTSGHDWDHYLLFAMTEINSGMYNSTLGNLAFDYELLYADP</sequence>
<accession>A0ABD3NWN7</accession>
<proteinExistence type="predicted"/>
<name>A0ABD3NWN7_9STRA</name>
<dbReference type="EMBL" id="JALLPJ020000897">
    <property type="protein sequence ID" value="KAL3780325.1"/>
    <property type="molecule type" value="Genomic_DNA"/>
</dbReference>
<dbReference type="AlphaFoldDB" id="A0ABD3NWN7"/>
<evidence type="ECO:0000313" key="1">
    <source>
        <dbReference type="EMBL" id="KAL3780325.1"/>
    </source>
</evidence>
<comment type="caution">
    <text evidence="1">The sequence shown here is derived from an EMBL/GenBank/DDBJ whole genome shotgun (WGS) entry which is preliminary data.</text>
</comment>
<gene>
    <name evidence="1" type="ORF">ACHAWO_010112</name>
</gene>
<keyword evidence="2" id="KW-1185">Reference proteome</keyword>
<reference evidence="1 2" key="1">
    <citation type="submission" date="2024-10" db="EMBL/GenBank/DDBJ databases">
        <title>Updated reference genomes for cyclostephanoid diatoms.</title>
        <authorList>
            <person name="Roberts W.R."/>
            <person name="Alverson A.J."/>
        </authorList>
    </citation>
    <scope>NUCLEOTIDE SEQUENCE [LARGE SCALE GENOMIC DNA]</scope>
    <source>
        <strain evidence="1 2">AJA010-31</strain>
    </source>
</reference>
<dbReference type="Proteomes" id="UP001530400">
    <property type="component" value="Unassembled WGS sequence"/>
</dbReference>
<protein>
    <submittedName>
        <fullName evidence="1">Uncharacterized protein</fullName>
    </submittedName>
</protein>
<evidence type="ECO:0000313" key="2">
    <source>
        <dbReference type="Proteomes" id="UP001530400"/>
    </source>
</evidence>
<organism evidence="1 2">
    <name type="scientific">Cyclotella atomus</name>
    <dbReference type="NCBI Taxonomy" id="382360"/>
    <lineage>
        <taxon>Eukaryota</taxon>
        <taxon>Sar</taxon>
        <taxon>Stramenopiles</taxon>
        <taxon>Ochrophyta</taxon>
        <taxon>Bacillariophyta</taxon>
        <taxon>Coscinodiscophyceae</taxon>
        <taxon>Thalassiosirophycidae</taxon>
        <taxon>Stephanodiscales</taxon>
        <taxon>Stephanodiscaceae</taxon>
        <taxon>Cyclotella</taxon>
    </lineage>
</organism>